<dbReference type="Gene3D" id="3.30.950.30">
    <property type="entry name" value="Schlafen, AAA domain"/>
    <property type="match status" value="1"/>
</dbReference>
<dbReference type="PANTHER" id="PTHR30595">
    <property type="entry name" value="GLPR-RELATED TRANSCRIPTIONAL REPRESSOR"/>
    <property type="match status" value="1"/>
</dbReference>
<dbReference type="InterPro" id="IPR038461">
    <property type="entry name" value="Schlafen_AlbA_2_dom_sf"/>
</dbReference>
<keyword evidence="3" id="KW-1185">Reference proteome</keyword>
<dbReference type="RefSeq" id="WP_196817901.1">
    <property type="nucleotide sequence ID" value="NZ_CP012850.1"/>
</dbReference>
<dbReference type="Proteomes" id="UP000058925">
    <property type="component" value="Chromosome"/>
</dbReference>
<dbReference type="Pfam" id="PF04326">
    <property type="entry name" value="SLFN_AlbA_2"/>
    <property type="match status" value="1"/>
</dbReference>
<reference evidence="3" key="1">
    <citation type="submission" date="2015-10" db="EMBL/GenBank/DDBJ databases">
        <title>Niche specialization of a soil ammonia-oxidizing archaeon, Candidatus Nitrosocosmicus oleophilus.</title>
        <authorList>
            <person name="Jung M.-Y."/>
            <person name="Rhee S.-K."/>
        </authorList>
    </citation>
    <scope>NUCLEOTIDE SEQUENCE [LARGE SCALE GENOMIC DNA]</scope>
    <source>
        <strain evidence="3">MY3</strain>
    </source>
</reference>
<accession>A0A654LW53</accession>
<proteinExistence type="predicted"/>
<evidence type="ECO:0000313" key="3">
    <source>
        <dbReference type="Proteomes" id="UP000058925"/>
    </source>
</evidence>
<evidence type="ECO:0000313" key="2">
    <source>
        <dbReference type="EMBL" id="ALI35435.1"/>
    </source>
</evidence>
<dbReference type="GeneID" id="60421310"/>
<dbReference type="InterPro" id="IPR007421">
    <property type="entry name" value="Schlafen_AlbA_2_dom"/>
</dbReference>
<evidence type="ECO:0000259" key="1">
    <source>
        <dbReference type="Pfam" id="PF04326"/>
    </source>
</evidence>
<gene>
    <name evidence="2" type="ORF">NMY3_01230</name>
</gene>
<protein>
    <submittedName>
        <fullName evidence="2">Divergent AAA domain protein</fullName>
    </submittedName>
</protein>
<feature type="domain" description="Schlafen AlbA-2" evidence="1">
    <location>
        <begin position="25"/>
        <end position="150"/>
    </location>
</feature>
<sequence>MAIPQQLDEWNYDIIQDYVEKGYLETNSFEFKASIKSRNPTDNMGIVETTCAFANTEGGFIIFGVEDIRKSDKDRIIGVRNSDLAKEFGDRISGINPTVDFDFSNPPIKIPGKDTVIFITQIKKSELRPHIKVDVGKFFFRTNKGNKQMSYEQIKQEFLNYEERLNQINLLYIELLSNLTIAENLEEDTSEETTPTDIGFRTPMYQFDTTVISSIIPKIFTLLSKDKYIIELLIRLRIQLEAENRGLHHYRLKMFNPQITRQNMKLNETINNIQVNMTLNKYIIPSLKKALARIEKEYQIKNPLPDEKFVIYKEE</sequence>
<organism evidence="2 3">
    <name type="scientific">Candidatus Nitrosocosmicus oleophilus</name>
    <dbReference type="NCBI Taxonomy" id="1353260"/>
    <lineage>
        <taxon>Archaea</taxon>
        <taxon>Nitrososphaerota</taxon>
        <taxon>Nitrososphaeria</taxon>
        <taxon>Nitrososphaerales</taxon>
        <taxon>Nitrososphaeraceae</taxon>
        <taxon>Candidatus Nitrosocosmicus</taxon>
    </lineage>
</organism>
<dbReference type="EMBL" id="CP012850">
    <property type="protein sequence ID" value="ALI35435.1"/>
    <property type="molecule type" value="Genomic_DNA"/>
</dbReference>
<dbReference type="OrthoDB" id="114576at2157"/>
<dbReference type="AlphaFoldDB" id="A0A654LW53"/>
<dbReference type="PANTHER" id="PTHR30595:SF6">
    <property type="entry name" value="SCHLAFEN ALBA-2 DOMAIN-CONTAINING PROTEIN"/>
    <property type="match status" value="1"/>
</dbReference>
<dbReference type="KEGG" id="taa:NMY3_01230"/>
<name>A0A654LW53_9ARCH</name>